<keyword evidence="3" id="KW-1185">Reference proteome</keyword>
<dbReference type="Proteomes" id="UP000222542">
    <property type="component" value="Unassembled WGS sequence"/>
</dbReference>
<proteinExistence type="predicted"/>
<evidence type="ECO:0000313" key="2">
    <source>
        <dbReference type="EMBL" id="PHT68447.1"/>
    </source>
</evidence>
<comment type="caution">
    <text evidence="2">The sequence shown here is derived from an EMBL/GenBank/DDBJ whole genome shotgun (WGS) entry which is preliminary data.</text>
</comment>
<feature type="compositionally biased region" description="Polar residues" evidence="1">
    <location>
        <begin position="10"/>
        <end position="19"/>
    </location>
</feature>
<evidence type="ECO:0000256" key="1">
    <source>
        <dbReference type="SAM" id="MobiDB-lite"/>
    </source>
</evidence>
<organism evidence="2 3">
    <name type="scientific">Capsicum annuum</name>
    <name type="common">Capsicum pepper</name>
    <dbReference type="NCBI Taxonomy" id="4072"/>
    <lineage>
        <taxon>Eukaryota</taxon>
        <taxon>Viridiplantae</taxon>
        <taxon>Streptophyta</taxon>
        <taxon>Embryophyta</taxon>
        <taxon>Tracheophyta</taxon>
        <taxon>Spermatophyta</taxon>
        <taxon>Magnoliopsida</taxon>
        <taxon>eudicotyledons</taxon>
        <taxon>Gunneridae</taxon>
        <taxon>Pentapetalae</taxon>
        <taxon>asterids</taxon>
        <taxon>lamiids</taxon>
        <taxon>Solanales</taxon>
        <taxon>Solanaceae</taxon>
        <taxon>Solanoideae</taxon>
        <taxon>Capsiceae</taxon>
        <taxon>Capsicum</taxon>
    </lineage>
</organism>
<evidence type="ECO:0000313" key="3">
    <source>
        <dbReference type="Proteomes" id="UP000222542"/>
    </source>
</evidence>
<name>A0A2G2YFD4_CAPAN</name>
<dbReference type="PANTHER" id="PTHR33022:SF13">
    <property type="entry name" value="UBIQUITIN-LIKE PROTEASE FAMILY PROFILE DOMAIN-CONTAINING PROTEIN"/>
    <property type="match status" value="1"/>
</dbReference>
<dbReference type="Gramene" id="PHT68447">
    <property type="protein sequence ID" value="PHT68447"/>
    <property type="gene ID" value="T459_27934"/>
</dbReference>
<evidence type="ECO:0008006" key="4">
    <source>
        <dbReference type="Google" id="ProtNLM"/>
    </source>
</evidence>
<feature type="region of interest" description="Disordered" evidence="1">
    <location>
        <begin position="1"/>
        <end position="24"/>
    </location>
</feature>
<reference evidence="2 3" key="1">
    <citation type="journal article" date="2014" name="Nat. Genet.">
        <title>Genome sequence of the hot pepper provides insights into the evolution of pungency in Capsicum species.</title>
        <authorList>
            <person name="Kim S."/>
            <person name="Park M."/>
            <person name="Yeom S.I."/>
            <person name="Kim Y.M."/>
            <person name="Lee J.M."/>
            <person name="Lee H.A."/>
            <person name="Seo E."/>
            <person name="Choi J."/>
            <person name="Cheong K."/>
            <person name="Kim K.T."/>
            <person name="Jung K."/>
            <person name="Lee G.W."/>
            <person name="Oh S.K."/>
            <person name="Bae C."/>
            <person name="Kim S.B."/>
            <person name="Lee H.Y."/>
            <person name="Kim S.Y."/>
            <person name="Kim M.S."/>
            <person name="Kang B.C."/>
            <person name="Jo Y.D."/>
            <person name="Yang H.B."/>
            <person name="Jeong H.J."/>
            <person name="Kang W.H."/>
            <person name="Kwon J.K."/>
            <person name="Shin C."/>
            <person name="Lim J.Y."/>
            <person name="Park J.H."/>
            <person name="Huh J.H."/>
            <person name="Kim J.S."/>
            <person name="Kim B.D."/>
            <person name="Cohen O."/>
            <person name="Paran I."/>
            <person name="Suh M.C."/>
            <person name="Lee S.B."/>
            <person name="Kim Y.K."/>
            <person name="Shin Y."/>
            <person name="Noh S.J."/>
            <person name="Park J."/>
            <person name="Seo Y.S."/>
            <person name="Kwon S.Y."/>
            <person name="Kim H.A."/>
            <person name="Park J.M."/>
            <person name="Kim H.J."/>
            <person name="Choi S.B."/>
            <person name="Bosland P.W."/>
            <person name="Reeves G."/>
            <person name="Jo S.H."/>
            <person name="Lee B.W."/>
            <person name="Cho H.T."/>
            <person name="Choi H.S."/>
            <person name="Lee M.S."/>
            <person name="Yu Y."/>
            <person name="Do Choi Y."/>
            <person name="Park B.S."/>
            <person name="van Deynze A."/>
            <person name="Ashrafi H."/>
            <person name="Hill T."/>
            <person name="Kim W.T."/>
            <person name="Pai H.S."/>
            <person name="Ahn H.K."/>
            <person name="Yeam I."/>
            <person name="Giovannoni J.J."/>
            <person name="Rose J.K."/>
            <person name="Sorensen I."/>
            <person name="Lee S.J."/>
            <person name="Kim R.W."/>
            <person name="Choi I.Y."/>
            <person name="Choi B.S."/>
            <person name="Lim J.S."/>
            <person name="Lee Y.H."/>
            <person name="Choi D."/>
        </authorList>
    </citation>
    <scope>NUCLEOTIDE SEQUENCE [LARGE SCALE GENOMIC DNA]</scope>
    <source>
        <strain evidence="3">cv. CM334</strain>
    </source>
</reference>
<dbReference type="EMBL" id="AYRZ02000011">
    <property type="protein sequence ID" value="PHT68447.1"/>
    <property type="molecule type" value="Genomic_DNA"/>
</dbReference>
<protein>
    <recommendedName>
        <fullName evidence="4">Ubiquitin-like protease family profile domain-containing protein</fullName>
    </recommendedName>
</protein>
<feature type="region of interest" description="Disordered" evidence="1">
    <location>
        <begin position="42"/>
        <end position="61"/>
    </location>
</feature>
<reference evidence="2 3" key="2">
    <citation type="journal article" date="2017" name="Genome Biol.">
        <title>New reference genome sequences of hot pepper reveal the massive evolution of plant disease-resistance genes by retroduplication.</title>
        <authorList>
            <person name="Kim S."/>
            <person name="Park J."/>
            <person name="Yeom S.I."/>
            <person name="Kim Y.M."/>
            <person name="Seo E."/>
            <person name="Kim K.T."/>
            <person name="Kim M.S."/>
            <person name="Lee J.M."/>
            <person name="Cheong K."/>
            <person name="Shin H.S."/>
            <person name="Kim S.B."/>
            <person name="Han K."/>
            <person name="Lee J."/>
            <person name="Park M."/>
            <person name="Lee H.A."/>
            <person name="Lee H.Y."/>
            <person name="Lee Y."/>
            <person name="Oh S."/>
            <person name="Lee J.H."/>
            <person name="Choi E."/>
            <person name="Choi E."/>
            <person name="Lee S.E."/>
            <person name="Jeon J."/>
            <person name="Kim H."/>
            <person name="Choi G."/>
            <person name="Song H."/>
            <person name="Lee J."/>
            <person name="Lee S.C."/>
            <person name="Kwon J.K."/>
            <person name="Lee H.Y."/>
            <person name="Koo N."/>
            <person name="Hong Y."/>
            <person name="Kim R.W."/>
            <person name="Kang W.H."/>
            <person name="Huh J.H."/>
            <person name="Kang B.C."/>
            <person name="Yang T.J."/>
            <person name="Lee Y.H."/>
            <person name="Bennetzen J.L."/>
            <person name="Choi D."/>
        </authorList>
    </citation>
    <scope>NUCLEOTIDE SEQUENCE [LARGE SCALE GENOMIC DNA]</scope>
    <source>
        <strain evidence="3">cv. CM334</strain>
    </source>
</reference>
<dbReference type="PANTHER" id="PTHR33022">
    <property type="entry name" value="DUF1985 DOMAIN-CONTAINING PROTEIN"/>
    <property type="match status" value="1"/>
</dbReference>
<accession>A0A2G2YFD4</accession>
<dbReference type="AlphaFoldDB" id="A0A2G2YFD4"/>
<gene>
    <name evidence="2" type="ORF">T459_27934</name>
</gene>
<sequence>MAPKIKETESSPSKGTSKVTRLHPPLYELTLQVLSQSKAEDNEHGEKECFKRDDPNANSPSVEELVKTFSIDHYPMRMQCYGATYLMGNFVVRDCGLFVTAYAEYMSDGLQVPNDGLDARFLCKIYADLLWKYEEAKAQKSYARDIKDPRRLKPNSIAPNEEQLIHIK</sequence>
<feature type="compositionally biased region" description="Basic and acidic residues" evidence="1">
    <location>
        <begin position="42"/>
        <end position="55"/>
    </location>
</feature>